<dbReference type="AlphaFoldDB" id="A0A5B8J9S2"/>
<dbReference type="Gene3D" id="3.60.120.10">
    <property type="entry name" value="Anthranilate synthase"/>
    <property type="match status" value="1"/>
</dbReference>
<dbReference type="RefSeq" id="WP_146366386.1">
    <property type="nucleotide sequence ID" value="NZ_CP042263.1"/>
</dbReference>
<sequence length="367" mass="39910">MTHHDQDFAQRRAGAAAPPPFEFRVKGRRLVSTDTQPVDLATVNGLKTGEIIAGALPFEDSHPARLWRGMVQEKPDITSPMLPDYRWILRTEPEGTDYIRAVQQAVGQMQASNLQKVVLARTLLARADRNIDLPALLTRLAADENATAFLVQLSAQTWLVGATPELLVETSGRTIRSFPLAGSLPRQADAQADRTAEKSLQASVKDLHEHRFVVEHIMDTLAPHCTDLRAPDGTATTSTRTMWHLGTRIAGVLKADGPSSLELAQLLHPTPAVCGVPRAAAMDVIRRSEPVRRDYYAGCVGWCDGRGDGAWHVSIRCAEVSGRDARLYAGAGIVAQSDPQSELVETRAKFGALLAALGCEITVHKDI</sequence>
<dbReference type="GO" id="GO:0009697">
    <property type="term" value="P:salicylic acid biosynthetic process"/>
    <property type="evidence" value="ECO:0007669"/>
    <property type="project" value="TreeGrafter"/>
</dbReference>
<keyword evidence="4 7" id="KW-0413">Isomerase</keyword>
<feature type="domain" description="Chorismate-utilising enzyme C-terminal" evidence="6">
    <location>
        <begin position="96"/>
        <end position="349"/>
    </location>
</feature>
<evidence type="ECO:0000256" key="1">
    <source>
        <dbReference type="ARBA" id="ARBA00000799"/>
    </source>
</evidence>
<protein>
    <recommendedName>
        <fullName evidence="3">isochorismate synthase</fullName>
        <ecNumber evidence="3">5.4.4.2</ecNumber>
    </recommendedName>
    <alternativeName>
        <fullName evidence="5">Isochorismate mutase</fullName>
    </alternativeName>
</protein>
<evidence type="ECO:0000256" key="2">
    <source>
        <dbReference type="ARBA" id="ARBA00005297"/>
    </source>
</evidence>
<name>A0A5B8J9S2_9RHOB</name>
<comment type="similarity">
    <text evidence="2">Belongs to the isochorismate synthase family.</text>
</comment>
<dbReference type="InterPro" id="IPR004561">
    <property type="entry name" value="IsoChor_synthase"/>
</dbReference>
<dbReference type="PANTHER" id="PTHR42839:SF2">
    <property type="entry name" value="ISOCHORISMATE SYNTHASE ENTC"/>
    <property type="match status" value="1"/>
</dbReference>
<dbReference type="KEGG" id="lit:FPZ52_14845"/>
<dbReference type="OrthoDB" id="9806579at2"/>
<evidence type="ECO:0000256" key="4">
    <source>
        <dbReference type="ARBA" id="ARBA00023235"/>
    </source>
</evidence>
<evidence type="ECO:0000313" key="7">
    <source>
        <dbReference type="EMBL" id="QDY70970.1"/>
    </source>
</evidence>
<keyword evidence="7" id="KW-0614">Plasmid</keyword>
<accession>A0A5B8J9S2</accession>
<dbReference type="SUPFAM" id="SSF56322">
    <property type="entry name" value="ADC synthase"/>
    <property type="match status" value="1"/>
</dbReference>
<dbReference type="PANTHER" id="PTHR42839">
    <property type="entry name" value="ISOCHORISMATE SYNTHASE ENTC"/>
    <property type="match status" value="1"/>
</dbReference>
<dbReference type="Pfam" id="PF00425">
    <property type="entry name" value="Chorismate_bind"/>
    <property type="match status" value="1"/>
</dbReference>
<comment type="catalytic activity">
    <reaction evidence="1">
        <text>chorismate = isochorismate</text>
        <dbReference type="Rhea" id="RHEA:18985"/>
        <dbReference type="ChEBI" id="CHEBI:29748"/>
        <dbReference type="ChEBI" id="CHEBI:29780"/>
        <dbReference type="EC" id="5.4.4.2"/>
    </reaction>
</comment>
<geneLocation type="plasmid" evidence="7 8">
    <name>unnamed2</name>
</geneLocation>
<evidence type="ECO:0000259" key="6">
    <source>
        <dbReference type="Pfam" id="PF00425"/>
    </source>
</evidence>
<evidence type="ECO:0000313" key="8">
    <source>
        <dbReference type="Proteomes" id="UP000318483"/>
    </source>
</evidence>
<dbReference type="InterPro" id="IPR005801">
    <property type="entry name" value="ADC_synthase"/>
</dbReference>
<evidence type="ECO:0000256" key="5">
    <source>
        <dbReference type="ARBA" id="ARBA00041564"/>
    </source>
</evidence>
<keyword evidence="8" id="KW-1185">Reference proteome</keyword>
<dbReference type="InterPro" id="IPR015890">
    <property type="entry name" value="Chorismate_C"/>
</dbReference>
<dbReference type="NCBIfam" id="TIGR00543">
    <property type="entry name" value="isochor_syn"/>
    <property type="match status" value="1"/>
</dbReference>
<dbReference type="Proteomes" id="UP000318483">
    <property type="component" value="Plasmid unnamed2"/>
</dbReference>
<dbReference type="EC" id="5.4.4.2" evidence="3"/>
<gene>
    <name evidence="7" type="ORF">FPZ52_14845</name>
</gene>
<organism evidence="7 8">
    <name type="scientific">Qingshengfaniella alkalisoli</name>
    <dbReference type="NCBI Taxonomy" id="2599296"/>
    <lineage>
        <taxon>Bacteria</taxon>
        <taxon>Pseudomonadati</taxon>
        <taxon>Pseudomonadota</taxon>
        <taxon>Alphaproteobacteria</taxon>
        <taxon>Rhodobacterales</taxon>
        <taxon>Paracoccaceae</taxon>
        <taxon>Qingshengfaniella</taxon>
    </lineage>
</organism>
<evidence type="ECO:0000256" key="3">
    <source>
        <dbReference type="ARBA" id="ARBA00012824"/>
    </source>
</evidence>
<proteinExistence type="inferred from homology"/>
<reference evidence="7 8" key="1">
    <citation type="submission" date="2019-07" db="EMBL/GenBank/DDBJ databases">
        <title>Litoreibacter alkalisoli sp. nov., isolated from saline-alkaline soil.</title>
        <authorList>
            <person name="Wang S."/>
            <person name="Xu L."/>
            <person name="Xing Y.-T."/>
            <person name="Sun J.-Q."/>
        </authorList>
    </citation>
    <scope>NUCLEOTIDE SEQUENCE [LARGE SCALE GENOMIC DNA]</scope>
    <source>
        <strain evidence="7 8">LN3S51</strain>
        <plasmid evidence="7 8">unnamed2</plasmid>
    </source>
</reference>
<dbReference type="EMBL" id="CP042263">
    <property type="protein sequence ID" value="QDY70970.1"/>
    <property type="molecule type" value="Genomic_DNA"/>
</dbReference>
<dbReference type="GO" id="GO:0008909">
    <property type="term" value="F:isochorismate synthase activity"/>
    <property type="evidence" value="ECO:0007669"/>
    <property type="project" value="UniProtKB-EC"/>
</dbReference>